<dbReference type="RefSeq" id="WP_252166497.1">
    <property type="nucleotide sequence ID" value="NZ_CP084930.1"/>
</dbReference>
<feature type="region of interest" description="Disordered" evidence="1">
    <location>
        <begin position="40"/>
        <end position="59"/>
    </location>
</feature>
<evidence type="ECO:0000313" key="2">
    <source>
        <dbReference type="EMBL" id="USI72691.1"/>
    </source>
</evidence>
<keyword evidence="3" id="KW-1185">Reference proteome</keyword>
<gene>
    <name evidence="2" type="ORF">LHA26_15650</name>
</gene>
<organism evidence="2 3">
    <name type="scientific">Sphingomonas morindae</name>
    <dbReference type="NCBI Taxonomy" id="1541170"/>
    <lineage>
        <taxon>Bacteria</taxon>
        <taxon>Pseudomonadati</taxon>
        <taxon>Pseudomonadota</taxon>
        <taxon>Alphaproteobacteria</taxon>
        <taxon>Sphingomonadales</taxon>
        <taxon>Sphingomonadaceae</taxon>
        <taxon>Sphingomonas</taxon>
    </lineage>
</organism>
<dbReference type="EMBL" id="CP084930">
    <property type="protein sequence ID" value="USI72691.1"/>
    <property type="molecule type" value="Genomic_DNA"/>
</dbReference>
<feature type="compositionally biased region" description="Basic residues" evidence="1">
    <location>
        <begin position="43"/>
        <end position="53"/>
    </location>
</feature>
<reference evidence="2" key="1">
    <citation type="journal article" date="2022" name="Toxins">
        <title>Genomic Analysis of Sphingopyxis sp. USTB-05 for Biodegrading Cyanobacterial Hepatotoxins.</title>
        <authorList>
            <person name="Liu C."/>
            <person name="Xu Q."/>
            <person name="Zhao Z."/>
            <person name="Zhang H."/>
            <person name="Liu X."/>
            <person name="Yin C."/>
            <person name="Liu Y."/>
            <person name="Yan H."/>
        </authorList>
    </citation>
    <scope>NUCLEOTIDE SEQUENCE</scope>
    <source>
        <strain evidence="2">NBD5</strain>
    </source>
</reference>
<name>A0ABY4X710_9SPHN</name>
<protein>
    <submittedName>
        <fullName evidence="2">Uncharacterized protein</fullName>
    </submittedName>
</protein>
<proteinExistence type="predicted"/>
<sequence length="212" mass="22834">MLEIQKDRQLLRVRGVCSLPSLIRSADDAATIFNAGAVDARHGRTRSPGRRRGPGPVMRTPEEFLRALGAPVATAPRRRPAAGDGGAIRPWDYVRLRRACAGLTIAAAARRLARWPEERALAERTLRAAERCDVLLRDVRALGLSRAFAFDPAVYQQLVDGEPVRLCRGCGWDAWAEQLDHAGDACAWSAENGDLCTRCAPGAARATGGGAA</sequence>
<evidence type="ECO:0000313" key="3">
    <source>
        <dbReference type="Proteomes" id="UP001056937"/>
    </source>
</evidence>
<accession>A0ABY4X710</accession>
<dbReference type="Proteomes" id="UP001056937">
    <property type="component" value="Chromosome 1"/>
</dbReference>
<evidence type="ECO:0000256" key="1">
    <source>
        <dbReference type="SAM" id="MobiDB-lite"/>
    </source>
</evidence>